<dbReference type="GO" id="GO:1902600">
    <property type="term" value="P:proton transmembrane transport"/>
    <property type="evidence" value="ECO:0007669"/>
    <property type="project" value="InterPro"/>
</dbReference>
<feature type="domain" description="Cation/H(+) antiporter C-terminal" evidence="13">
    <location>
        <begin position="564"/>
        <end position="717"/>
    </location>
</feature>
<dbReference type="InterPro" id="IPR057291">
    <property type="entry name" value="CHX17_2nd"/>
</dbReference>
<keyword evidence="7" id="KW-0406">Ion transport</keyword>
<keyword evidence="8 10" id="KW-0472">Membrane</keyword>
<feature type="transmembrane region" description="Helical" evidence="10">
    <location>
        <begin position="267"/>
        <end position="295"/>
    </location>
</feature>
<dbReference type="AlphaFoldDB" id="A0AAP0M457"/>
<evidence type="ECO:0000256" key="1">
    <source>
        <dbReference type="ARBA" id="ARBA00004141"/>
    </source>
</evidence>
<gene>
    <name evidence="14" type="ORF">WN944_003931</name>
</gene>
<evidence type="ECO:0000256" key="4">
    <source>
        <dbReference type="ARBA" id="ARBA00022692"/>
    </source>
</evidence>
<dbReference type="Pfam" id="PF00999">
    <property type="entry name" value="Na_H_Exchanger"/>
    <property type="match status" value="1"/>
</dbReference>
<dbReference type="PANTHER" id="PTHR32468">
    <property type="entry name" value="CATION/H + ANTIPORTER"/>
    <property type="match status" value="1"/>
</dbReference>
<keyword evidence="6 10" id="KW-1133">Transmembrane helix</keyword>
<protein>
    <recommendedName>
        <fullName evidence="16">Cation/H+ exchanger domain-containing protein</fullName>
    </recommendedName>
</protein>
<evidence type="ECO:0000256" key="7">
    <source>
        <dbReference type="ARBA" id="ARBA00023065"/>
    </source>
</evidence>
<dbReference type="Pfam" id="PF23256">
    <property type="entry name" value="CHX17_2nd"/>
    <property type="match status" value="1"/>
</dbReference>
<dbReference type="Proteomes" id="UP001428341">
    <property type="component" value="Unassembled WGS sequence"/>
</dbReference>
<keyword evidence="3" id="KW-0633">Potassium transport</keyword>
<accession>A0AAP0M457</accession>
<evidence type="ECO:0000256" key="2">
    <source>
        <dbReference type="ARBA" id="ARBA00022448"/>
    </source>
</evidence>
<feature type="transmembrane region" description="Helical" evidence="10">
    <location>
        <begin position="111"/>
        <end position="135"/>
    </location>
</feature>
<evidence type="ECO:0000256" key="10">
    <source>
        <dbReference type="SAM" id="Phobius"/>
    </source>
</evidence>
<feature type="transmembrane region" description="Helical" evidence="10">
    <location>
        <begin position="147"/>
        <end position="168"/>
    </location>
</feature>
<feature type="transmembrane region" description="Helical" evidence="10">
    <location>
        <begin position="301"/>
        <end position="320"/>
    </location>
</feature>
<dbReference type="InterPro" id="IPR006153">
    <property type="entry name" value="Cation/H_exchanger_TM"/>
</dbReference>
<keyword evidence="4 10" id="KW-0812">Transmembrane</keyword>
<reference evidence="14 15" key="1">
    <citation type="submission" date="2024-05" db="EMBL/GenBank/DDBJ databases">
        <title>Haplotype-resolved chromosome-level genome assembly of Huyou (Citrus changshanensis).</title>
        <authorList>
            <person name="Miao C."/>
            <person name="Chen W."/>
            <person name="Wu Y."/>
            <person name="Wang L."/>
            <person name="Zhao S."/>
            <person name="Grierson D."/>
            <person name="Xu C."/>
            <person name="Chen K."/>
        </authorList>
    </citation>
    <scope>NUCLEOTIDE SEQUENCE [LARGE SCALE GENOMIC DNA]</scope>
    <source>
        <strain evidence="14">01-14</strain>
        <tissue evidence="14">Leaf</tissue>
    </source>
</reference>
<evidence type="ECO:0008006" key="16">
    <source>
        <dbReference type="Google" id="ProtNLM"/>
    </source>
</evidence>
<name>A0AAP0M457_9ROSI</name>
<comment type="similarity">
    <text evidence="9">Belongs to the monovalent cation:proton antiporter 2 (CPA2) transporter (TC 2.A.37) family. CHX (TC 2.A.37.4) subfamily.</text>
</comment>
<keyword evidence="5" id="KW-0630">Potassium</keyword>
<organism evidence="14 15">
    <name type="scientific">Citrus x changshan-huyou</name>
    <dbReference type="NCBI Taxonomy" id="2935761"/>
    <lineage>
        <taxon>Eukaryota</taxon>
        <taxon>Viridiplantae</taxon>
        <taxon>Streptophyta</taxon>
        <taxon>Embryophyta</taxon>
        <taxon>Tracheophyta</taxon>
        <taxon>Spermatophyta</taxon>
        <taxon>Magnoliopsida</taxon>
        <taxon>eudicotyledons</taxon>
        <taxon>Gunneridae</taxon>
        <taxon>Pentapetalae</taxon>
        <taxon>rosids</taxon>
        <taxon>malvids</taxon>
        <taxon>Sapindales</taxon>
        <taxon>Rutaceae</taxon>
        <taxon>Aurantioideae</taxon>
        <taxon>Citrus</taxon>
    </lineage>
</organism>
<keyword evidence="2" id="KW-0813">Transport</keyword>
<feature type="transmembrane region" description="Helical" evidence="10">
    <location>
        <begin position="189"/>
        <end position="217"/>
    </location>
</feature>
<feature type="domain" description="Cation/H(+) antiporter central" evidence="12">
    <location>
        <begin position="412"/>
        <end position="548"/>
    </location>
</feature>
<dbReference type="InterPro" id="IPR057290">
    <property type="entry name" value="CHX17_C"/>
</dbReference>
<comment type="caution">
    <text evidence="14">The sequence shown here is derived from an EMBL/GenBank/DDBJ whole genome shotgun (WGS) entry which is preliminary data.</text>
</comment>
<feature type="transmembrane region" description="Helical" evidence="10">
    <location>
        <begin position="41"/>
        <end position="63"/>
    </location>
</feature>
<evidence type="ECO:0000259" key="13">
    <source>
        <dbReference type="Pfam" id="PF23259"/>
    </source>
</evidence>
<comment type="subcellular location">
    <subcellularLocation>
        <location evidence="1">Membrane</location>
        <topology evidence="1">Multi-pass membrane protein</topology>
    </subcellularLocation>
</comment>
<dbReference type="Gene3D" id="3.40.50.12370">
    <property type="match status" value="1"/>
</dbReference>
<evidence type="ECO:0000256" key="5">
    <source>
        <dbReference type="ARBA" id="ARBA00022958"/>
    </source>
</evidence>
<proteinExistence type="inferred from homology"/>
<feature type="domain" description="Cation/H+ exchanger transmembrane" evidence="11">
    <location>
        <begin position="8"/>
        <end position="350"/>
    </location>
</feature>
<dbReference type="PANTHER" id="PTHR32468:SF0">
    <property type="entry name" value="K(+)_H(+) ANTIPORTER 1"/>
    <property type="match status" value="1"/>
</dbReference>
<evidence type="ECO:0000259" key="11">
    <source>
        <dbReference type="Pfam" id="PF00999"/>
    </source>
</evidence>
<dbReference type="GO" id="GO:0015297">
    <property type="term" value="F:antiporter activity"/>
    <property type="evidence" value="ECO:0007669"/>
    <property type="project" value="InterPro"/>
</dbReference>
<evidence type="ECO:0000259" key="12">
    <source>
        <dbReference type="Pfam" id="PF23256"/>
    </source>
</evidence>
<sequence length="726" mass="78385">MFPSWSTPILESVASIGLLFFLFLVGLELDLSSIRRNGKSAFKIALVGITLPFLLGAGVSLFLQKAVDGESKVGYGQFIIFIGVSLSITAFPVLARILADLKLLTTQVGQTAMAAAAFNDIAAWILLALAVSLAGKASGTESHHPSSLISIWVLISGVSFVAFMLIVVRPIMDWVARQCSSDNDLVDDAYICLTLVGVMVSGFLTDLIGIHAIFGAFVFGLTIPKGGDFAVRLMKKIQDFVSGLLLPLYFASSGLKTDVAKIRGVEAWGLLVLVISTACAGKILGTFVMALLCMIPVRESLALGVLMNTKGLVELIVLNIGREKKVLNDEMFAILVVMALFTTFMTTPMVMAIYKPLRRLTPQNQQGLERQSPSSKNSKDEFKIQACVHGPENVPALINLTELIRTTEESTLKLYVMRLVELTDRSSSILTVQKTRKNGLPLVNRFRRAGMSHDQIVASLEAYNQLRRVTIRHSTAISALSTMHEDIFHVAEEKRVAMIVLPFHKQRRGEGEEEIDSVSHGWREVNRTVLMNAPCSVAVLVDRGFGSGVHQTVAEPAATVPKMVCIVFLGGPDDRRALDLGGRMAENSGVKVTLVRFVHQASGAATGGIAERATSDISTENGISLDEAAVDDFMRKCDGSVECEEKVMGTVKDEVLKIGQSRDYELVVAGKGRFPSTALAELADHQPENVGLGPIGNILASSDHGILASVLVIQQHNAADVNEATV</sequence>
<dbReference type="GO" id="GO:0006885">
    <property type="term" value="P:regulation of pH"/>
    <property type="evidence" value="ECO:0007669"/>
    <property type="project" value="TreeGrafter"/>
</dbReference>
<dbReference type="InterPro" id="IPR050794">
    <property type="entry name" value="CPA2_transporter"/>
</dbReference>
<evidence type="ECO:0000256" key="9">
    <source>
        <dbReference type="ARBA" id="ARBA00038341"/>
    </source>
</evidence>
<dbReference type="EMBL" id="JBCGBO010000006">
    <property type="protein sequence ID" value="KAK9193234.1"/>
    <property type="molecule type" value="Genomic_DNA"/>
</dbReference>
<feature type="transmembrane region" description="Helical" evidence="10">
    <location>
        <begin position="75"/>
        <end position="99"/>
    </location>
</feature>
<dbReference type="Gene3D" id="1.20.1530.20">
    <property type="match status" value="1"/>
</dbReference>
<dbReference type="GO" id="GO:0006813">
    <property type="term" value="P:potassium ion transport"/>
    <property type="evidence" value="ECO:0007669"/>
    <property type="project" value="UniProtKB-KW"/>
</dbReference>
<dbReference type="GO" id="GO:0016020">
    <property type="term" value="C:membrane"/>
    <property type="evidence" value="ECO:0007669"/>
    <property type="project" value="UniProtKB-SubCell"/>
</dbReference>
<evidence type="ECO:0000256" key="8">
    <source>
        <dbReference type="ARBA" id="ARBA00023136"/>
    </source>
</evidence>
<feature type="transmembrane region" description="Helical" evidence="10">
    <location>
        <begin position="237"/>
        <end position="255"/>
    </location>
</feature>
<feature type="transmembrane region" description="Helical" evidence="10">
    <location>
        <begin position="12"/>
        <end position="29"/>
    </location>
</feature>
<evidence type="ECO:0000256" key="6">
    <source>
        <dbReference type="ARBA" id="ARBA00022989"/>
    </source>
</evidence>
<dbReference type="GO" id="GO:0012505">
    <property type="term" value="C:endomembrane system"/>
    <property type="evidence" value="ECO:0007669"/>
    <property type="project" value="TreeGrafter"/>
</dbReference>
<evidence type="ECO:0000313" key="15">
    <source>
        <dbReference type="Proteomes" id="UP001428341"/>
    </source>
</evidence>
<dbReference type="InterPro" id="IPR038770">
    <property type="entry name" value="Na+/solute_symporter_sf"/>
</dbReference>
<keyword evidence="15" id="KW-1185">Reference proteome</keyword>
<feature type="transmembrane region" description="Helical" evidence="10">
    <location>
        <begin position="332"/>
        <end position="354"/>
    </location>
</feature>
<dbReference type="Pfam" id="PF23259">
    <property type="entry name" value="CHX17_C"/>
    <property type="match status" value="1"/>
</dbReference>
<evidence type="ECO:0000313" key="14">
    <source>
        <dbReference type="EMBL" id="KAK9193234.1"/>
    </source>
</evidence>
<evidence type="ECO:0000256" key="3">
    <source>
        <dbReference type="ARBA" id="ARBA00022538"/>
    </source>
</evidence>